<dbReference type="SUPFAM" id="SSF48371">
    <property type="entry name" value="ARM repeat"/>
    <property type="match status" value="1"/>
</dbReference>
<organism evidence="7 8">
    <name type="scientific">Exidia glandulosa HHB12029</name>
    <dbReference type="NCBI Taxonomy" id="1314781"/>
    <lineage>
        <taxon>Eukaryota</taxon>
        <taxon>Fungi</taxon>
        <taxon>Dikarya</taxon>
        <taxon>Basidiomycota</taxon>
        <taxon>Agaricomycotina</taxon>
        <taxon>Agaricomycetes</taxon>
        <taxon>Auriculariales</taxon>
        <taxon>Exidiaceae</taxon>
        <taxon>Exidia</taxon>
    </lineage>
</organism>
<dbReference type="FunCoup" id="A0A165QLH0">
    <property type="interactions" value="206"/>
</dbReference>
<dbReference type="Pfam" id="PF08167">
    <property type="entry name" value="RIX1"/>
    <property type="match status" value="1"/>
</dbReference>
<dbReference type="PANTHER" id="PTHR34105:SF1">
    <property type="entry name" value="PROLINE-, GLUTAMIC ACID- AND LEUCINE-RICH PROTEIN 1"/>
    <property type="match status" value="1"/>
</dbReference>
<evidence type="ECO:0000256" key="2">
    <source>
        <dbReference type="ARBA" id="ARBA00010511"/>
    </source>
</evidence>
<evidence type="ECO:0000313" key="7">
    <source>
        <dbReference type="EMBL" id="KZW03784.1"/>
    </source>
</evidence>
<evidence type="ECO:0000256" key="4">
    <source>
        <dbReference type="ARBA" id="ARBA00023242"/>
    </source>
</evidence>
<evidence type="ECO:0000313" key="8">
    <source>
        <dbReference type="Proteomes" id="UP000077266"/>
    </source>
</evidence>
<dbReference type="OrthoDB" id="20900at2759"/>
<name>A0A165QLH0_EXIGL</name>
<evidence type="ECO:0000256" key="3">
    <source>
        <dbReference type="ARBA" id="ARBA00021502"/>
    </source>
</evidence>
<dbReference type="InParanoid" id="A0A165QLH0"/>
<evidence type="ECO:0000256" key="1">
    <source>
        <dbReference type="ARBA" id="ARBA00004123"/>
    </source>
</evidence>
<dbReference type="GO" id="GO:0005634">
    <property type="term" value="C:nucleus"/>
    <property type="evidence" value="ECO:0007669"/>
    <property type="project" value="UniProtKB-SubCell"/>
</dbReference>
<dbReference type="PANTHER" id="PTHR34105">
    <property type="entry name" value="PROLINE-, GLUTAMIC ACID- AND LEUCINE-RICH PROTEIN 1"/>
    <property type="match status" value="1"/>
</dbReference>
<keyword evidence="4" id="KW-0539">Nucleus</keyword>
<accession>A0A165QLH0</accession>
<gene>
    <name evidence="7" type="ORF">EXIGLDRAFT_663068</name>
</gene>
<dbReference type="InterPro" id="IPR012583">
    <property type="entry name" value="RIX1_N"/>
</dbReference>
<dbReference type="STRING" id="1314781.A0A165QLH0"/>
<feature type="region of interest" description="Disordered" evidence="5">
    <location>
        <begin position="683"/>
        <end position="718"/>
    </location>
</feature>
<feature type="compositionally biased region" description="Polar residues" evidence="5">
    <location>
        <begin position="709"/>
        <end position="718"/>
    </location>
</feature>
<keyword evidence="8" id="KW-1185">Reference proteome</keyword>
<feature type="domain" description="Pre-rRNA-processing protein RIX1 N-terminal" evidence="6">
    <location>
        <begin position="13"/>
        <end position="194"/>
    </location>
</feature>
<comment type="subcellular location">
    <subcellularLocation>
        <location evidence="1">Nucleus</location>
    </subcellularLocation>
</comment>
<comment type="similarity">
    <text evidence="2">Belongs to the RIX1/PELP1 family.</text>
</comment>
<proteinExistence type="inferred from homology"/>
<evidence type="ECO:0000259" key="6">
    <source>
        <dbReference type="Pfam" id="PF08167"/>
    </source>
</evidence>
<protein>
    <recommendedName>
        <fullName evidence="3">Pre-rRNA-processing protein RIX1</fullName>
    </recommendedName>
</protein>
<dbReference type="GO" id="GO:0006364">
    <property type="term" value="P:rRNA processing"/>
    <property type="evidence" value="ECO:0007669"/>
    <property type="project" value="TreeGrafter"/>
</dbReference>
<dbReference type="InterPro" id="IPR016024">
    <property type="entry name" value="ARM-type_fold"/>
</dbReference>
<dbReference type="Proteomes" id="UP000077266">
    <property type="component" value="Unassembled WGS sequence"/>
</dbReference>
<reference evidence="7 8" key="1">
    <citation type="journal article" date="2016" name="Mol. Biol. Evol.">
        <title>Comparative Genomics of Early-Diverging Mushroom-Forming Fungi Provides Insights into the Origins of Lignocellulose Decay Capabilities.</title>
        <authorList>
            <person name="Nagy L.G."/>
            <person name="Riley R."/>
            <person name="Tritt A."/>
            <person name="Adam C."/>
            <person name="Daum C."/>
            <person name="Floudas D."/>
            <person name="Sun H."/>
            <person name="Yadav J.S."/>
            <person name="Pangilinan J."/>
            <person name="Larsson K.H."/>
            <person name="Matsuura K."/>
            <person name="Barry K."/>
            <person name="Labutti K."/>
            <person name="Kuo R."/>
            <person name="Ohm R.A."/>
            <person name="Bhattacharya S.S."/>
            <person name="Shirouzu T."/>
            <person name="Yoshinaga Y."/>
            <person name="Martin F.M."/>
            <person name="Grigoriev I.V."/>
            <person name="Hibbett D.S."/>
        </authorList>
    </citation>
    <scope>NUCLEOTIDE SEQUENCE [LARGE SCALE GENOMIC DNA]</scope>
    <source>
        <strain evidence="7 8">HHB12029</strain>
    </source>
</reference>
<dbReference type="AlphaFoldDB" id="A0A165QLH0"/>
<sequence length="718" mass="76263">MSSEFALDPLEHVLQVLLANDNAAVQHLPTVLTSLSSPDYARSQHLRKFCTRVNALIHAKEPAPRWAGILIAEHAFRLNKDAVLDSAQAWVTAVLPLLSRKEPAALWKAAIALLDTVFVTTANLAEFQRQVTNPNASKFGLALLALADKGDEELQIVVFTSLARLVAVFPTLVRPLHAQASALSLRFLQGRYPSQQPSALVSAAAQLHSVLHLTGGKVGGANLWKKSVDDALLAANAHVAELRSTFEDGQRRDAASSDPTVAIPHALDALRGTVALICHLLRSPSSRPLPVPIGSIVQLCRRLLQSTAEESLENAFEKSRRAMEAAAAPELWRLGCDLLSQTGPSIGRHLSGYLSQLLPLLVAHLERPAPLAQKTPVLKAFICLAEHCYPPDEPILLSRATKSLLPHLARLIAPRAAPSTTAQDKGQGQGKKRKTYEGGELFNVGSDVVFSSVAEGDASLLVLECMQWLLRNPSLPAHLHSLTGRLVLSLSLELTGIDASRLSVDDSLHARLVRKVGELGVELSCGRATMGRAVGVVVQTTGGSGGHASRQLDLLLRPRVPPIPRSKATLDSDVLVASDKAQEQAVASFIGLGGPAQTRTQVNGGDEMIVDAPASTPPFEPRVAPMPMTKAAPAPPPTTSAVVTAVDLSAPKTTLPVKESNIAPVWGAAFDVVKGAVAPAKPEVAKVAATPRPAGNASDDDDDEEMPTINMQSDSDDE</sequence>
<evidence type="ECO:0000256" key="5">
    <source>
        <dbReference type="SAM" id="MobiDB-lite"/>
    </source>
</evidence>
<dbReference type="EMBL" id="KV425882">
    <property type="protein sequence ID" value="KZW03784.1"/>
    <property type="molecule type" value="Genomic_DNA"/>
</dbReference>